<dbReference type="STRING" id="72664.V4M9Q0"/>
<dbReference type="Pfam" id="PF00931">
    <property type="entry name" value="NB-ARC"/>
    <property type="match status" value="1"/>
</dbReference>
<evidence type="ECO:0000313" key="4">
    <source>
        <dbReference type="Proteomes" id="UP000030689"/>
    </source>
</evidence>
<dbReference type="GO" id="GO:0034052">
    <property type="term" value="P:positive regulation of plant-type hypersensitive response"/>
    <property type="evidence" value="ECO:0007669"/>
    <property type="project" value="EnsemblPlants"/>
</dbReference>
<keyword evidence="4" id="KW-1185">Reference proteome</keyword>
<dbReference type="InterPro" id="IPR002182">
    <property type="entry name" value="NB-ARC"/>
</dbReference>
<dbReference type="InterPro" id="IPR000157">
    <property type="entry name" value="TIR_dom"/>
</dbReference>
<dbReference type="FunFam" id="3.40.50.10140:FF:000007">
    <property type="entry name" value="Disease resistance protein (TIR-NBS-LRR class)"/>
    <property type="match status" value="1"/>
</dbReference>
<dbReference type="Gene3D" id="3.40.50.300">
    <property type="entry name" value="P-loop containing nucleotide triphosphate hydrolases"/>
    <property type="match status" value="1"/>
</dbReference>
<dbReference type="SUPFAM" id="SSF52540">
    <property type="entry name" value="P-loop containing nucleoside triphosphate hydrolases"/>
    <property type="match status" value="1"/>
</dbReference>
<dbReference type="GO" id="GO:0006952">
    <property type="term" value="P:defense response"/>
    <property type="evidence" value="ECO:0007669"/>
    <property type="project" value="InterPro"/>
</dbReference>
<dbReference type="eggNOG" id="ENOG502QQJE">
    <property type="taxonomic scope" value="Eukaryota"/>
</dbReference>
<dbReference type="SUPFAM" id="SSF52200">
    <property type="entry name" value="Toll/Interleukin receptor TIR domain"/>
    <property type="match status" value="1"/>
</dbReference>
<dbReference type="InterPro" id="IPR035897">
    <property type="entry name" value="Toll_tir_struct_dom_sf"/>
</dbReference>
<dbReference type="Gramene" id="ESQ27896">
    <property type="protein sequence ID" value="ESQ27896"/>
    <property type="gene ID" value="EUTSA_v10018571mg"/>
</dbReference>
<dbReference type="InterPro" id="IPR044974">
    <property type="entry name" value="Disease_R_plants"/>
</dbReference>
<dbReference type="PANTHER" id="PTHR11017:SF389">
    <property type="entry name" value="DISEASE RESISTANCE PROTEIN (TIR-NBS CLASS)"/>
    <property type="match status" value="1"/>
</dbReference>
<dbReference type="InterPro" id="IPR027417">
    <property type="entry name" value="P-loop_NTPase"/>
</dbReference>
<dbReference type="Proteomes" id="UP000030689">
    <property type="component" value="Unassembled WGS sequence"/>
</dbReference>
<dbReference type="PANTHER" id="PTHR11017">
    <property type="entry name" value="LEUCINE-RICH REPEAT-CONTAINING PROTEIN"/>
    <property type="match status" value="1"/>
</dbReference>
<reference evidence="3 4" key="1">
    <citation type="journal article" date="2013" name="Front. Plant Sci.">
        <title>The Reference Genome of the Halophytic Plant Eutrema salsugineum.</title>
        <authorList>
            <person name="Yang R."/>
            <person name="Jarvis D.E."/>
            <person name="Chen H."/>
            <person name="Beilstein M.A."/>
            <person name="Grimwood J."/>
            <person name="Jenkins J."/>
            <person name="Shu S."/>
            <person name="Prochnik S."/>
            <person name="Xin M."/>
            <person name="Ma C."/>
            <person name="Schmutz J."/>
            <person name="Wing R.A."/>
            <person name="Mitchell-Olds T."/>
            <person name="Schumaker K.S."/>
            <person name="Wang X."/>
        </authorList>
    </citation>
    <scope>NUCLEOTIDE SEQUENCE [LARGE SCALE GENOMIC DNA]</scope>
</reference>
<dbReference type="GO" id="GO:0007165">
    <property type="term" value="P:signal transduction"/>
    <property type="evidence" value="ECO:0007669"/>
    <property type="project" value="InterPro"/>
</dbReference>
<feature type="domain" description="TIR" evidence="2">
    <location>
        <begin position="38"/>
        <end position="203"/>
    </location>
</feature>
<proteinExistence type="predicted"/>
<sequence length="438" mass="49960">MNTILKKLSCFKSKVKSLRLFESRSSLSSSSSSSFTPKRFDVFLSFRGADTRKNFVSFLYKELEAKGIRTFKDDKELVRGRLISPELLQAIKESRIAVVVVSANYPGSNWCLEELRAILKLEAKGLLTVMPIFYEVEPSHVGKQIGEVAKQFKKHEKRQSREKVKSWRAALARLANLSGECSKNCEDDAKLVDDFTEKISNMLFSATPVNGKNLIGIEGHMKELYPRLDLTSNEHVRVIGIWGRGSGGRSALARHVYENISHHFEAHCFLEDVRRVSLHCRKSHLQEELISKMKGEGLNTKSSHRCLNAIKARLRNKKILLVANDVDKIEQLDALAEEFSWFGPGSRIIITTQDRQLLISSVVKDVYEVELLRCYEVRQLCRSEAFKQKDDPVGFEQPTYRAMNLPGINVFVTLKYLVALLCGRGQLRERLSEVFRFV</sequence>
<organism evidence="3 4">
    <name type="scientific">Eutrema salsugineum</name>
    <name type="common">Saltwater cress</name>
    <name type="synonym">Sisymbrium salsugineum</name>
    <dbReference type="NCBI Taxonomy" id="72664"/>
    <lineage>
        <taxon>Eukaryota</taxon>
        <taxon>Viridiplantae</taxon>
        <taxon>Streptophyta</taxon>
        <taxon>Embryophyta</taxon>
        <taxon>Tracheophyta</taxon>
        <taxon>Spermatophyta</taxon>
        <taxon>Magnoliopsida</taxon>
        <taxon>eudicotyledons</taxon>
        <taxon>Gunneridae</taxon>
        <taxon>Pentapetalae</taxon>
        <taxon>rosids</taxon>
        <taxon>malvids</taxon>
        <taxon>Brassicales</taxon>
        <taxon>Brassicaceae</taxon>
        <taxon>Eutremeae</taxon>
        <taxon>Eutrema</taxon>
    </lineage>
</organism>
<dbReference type="SMART" id="SM00255">
    <property type="entry name" value="TIR"/>
    <property type="match status" value="1"/>
</dbReference>
<gene>
    <name evidence="3" type="ORF">EUTSA_v10018571mg</name>
</gene>
<keyword evidence="1" id="KW-0520">NAD</keyword>
<accession>V4M9Q0</accession>
<dbReference type="OMA" id="RHVYENI"/>
<dbReference type="KEGG" id="eus:EUTSA_v10018571mg"/>
<evidence type="ECO:0000256" key="1">
    <source>
        <dbReference type="ARBA" id="ARBA00023027"/>
    </source>
</evidence>
<name>V4M9Q0_EUTSA</name>
<evidence type="ECO:0000313" key="3">
    <source>
        <dbReference type="EMBL" id="ESQ27896.1"/>
    </source>
</evidence>
<evidence type="ECO:0000259" key="2">
    <source>
        <dbReference type="PROSITE" id="PS50104"/>
    </source>
</evidence>
<dbReference type="GO" id="GO:0043531">
    <property type="term" value="F:ADP binding"/>
    <property type="evidence" value="ECO:0007669"/>
    <property type="project" value="InterPro"/>
</dbReference>
<dbReference type="Pfam" id="PF01582">
    <property type="entry name" value="TIR"/>
    <property type="match status" value="1"/>
</dbReference>
<dbReference type="PRINTS" id="PR00364">
    <property type="entry name" value="DISEASERSIST"/>
</dbReference>
<dbReference type="AlphaFoldDB" id="V4M9Q0"/>
<dbReference type="OrthoDB" id="6160824at2759"/>
<dbReference type="PROSITE" id="PS50104">
    <property type="entry name" value="TIR"/>
    <property type="match status" value="1"/>
</dbReference>
<protein>
    <recommendedName>
        <fullName evidence="2">TIR domain-containing protein</fullName>
    </recommendedName>
</protein>
<dbReference type="Gene3D" id="3.40.50.10140">
    <property type="entry name" value="Toll/interleukin-1 receptor homology (TIR) domain"/>
    <property type="match status" value="1"/>
</dbReference>
<dbReference type="EMBL" id="KI517953">
    <property type="protein sequence ID" value="ESQ27896.1"/>
    <property type="molecule type" value="Genomic_DNA"/>
</dbReference>